<sequence length="351" mass="38508">MVSRLDVYWSIRGGFSEAVLWTERALAELPPDAPERLSAVVAEGLCAVYQDKIDFVRRQLDAHEELRATVAQPLFDAYFALIRGLADQFSRDEASARDLFAQALTSFREISHQPGAYYAAIVHGVATGMAGDYETGRKLLREAIAASESIGEVFWRSSGLCFLAMIEALDGNARAATEPARTALRLKQQVEDRFGEAVAVSALIAAALHDQDFVRAATLIGVSDVLWGGVAMDPVRTGQFGVLRRRYIDAIEAALSPSRTQALVADGRAMPRARWLPLALGEADPNPLTPRETEIAELVAKGLRNREIASKLVISLRTAETHVDRILNKLGLHSRTQVVTWMAEHHPTEPD</sequence>
<dbReference type="GO" id="GO:0003677">
    <property type="term" value="F:DNA binding"/>
    <property type="evidence" value="ECO:0007669"/>
    <property type="project" value="UniProtKB-KW"/>
</dbReference>
<proteinExistence type="predicted"/>
<reference evidence="5 6" key="1">
    <citation type="submission" date="2019-02" db="EMBL/GenBank/DDBJ databases">
        <title>Genomic Encyclopedia of Type Strains, Phase IV (KMG-IV): sequencing the most valuable type-strain genomes for metagenomic binning, comparative biology and taxonomic classification.</title>
        <authorList>
            <person name="Goeker M."/>
        </authorList>
    </citation>
    <scope>NUCLEOTIDE SEQUENCE [LARGE SCALE GENOMIC DNA]</scope>
    <source>
        <strain evidence="5 6">DSM 101727</strain>
    </source>
</reference>
<dbReference type="PANTHER" id="PTHR44688:SF16">
    <property type="entry name" value="DNA-BINDING TRANSCRIPTIONAL ACTIVATOR DEVR_DOSR"/>
    <property type="match status" value="1"/>
</dbReference>
<keyword evidence="2" id="KW-0238">DNA-binding</keyword>
<dbReference type="RefSeq" id="WP_130342293.1">
    <property type="nucleotide sequence ID" value="NZ_SGWQ01000001.1"/>
</dbReference>
<dbReference type="PRINTS" id="PR00038">
    <property type="entry name" value="HTHLUXR"/>
</dbReference>
<dbReference type="OrthoDB" id="9812579at2"/>
<evidence type="ECO:0000256" key="2">
    <source>
        <dbReference type="ARBA" id="ARBA00023125"/>
    </source>
</evidence>
<dbReference type="CDD" id="cd06170">
    <property type="entry name" value="LuxR_C_like"/>
    <property type="match status" value="1"/>
</dbReference>
<keyword evidence="6" id="KW-1185">Reference proteome</keyword>
<protein>
    <submittedName>
        <fullName evidence="5">Regulatory LuxR family protein</fullName>
    </submittedName>
</protein>
<evidence type="ECO:0000259" key="4">
    <source>
        <dbReference type="PROSITE" id="PS50043"/>
    </source>
</evidence>
<dbReference type="SMART" id="SM00421">
    <property type="entry name" value="HTH_LUXR"/>
    <property type="match status" value="1"/>
</dbReference>
<dbReference type="AlphaFoldDB" id="A0A4Q7L6Y4"/>
<dbReference type="PANTHER" id="PTHR44688">
    <property type="entry name" value="DNA-BINDING TRANSCRIPTIONAL ACTIVATOR DEVR_DOSR"/>
    <property type="match status" value="1"/>
</dbReference>
<organism evidence="5 6">
    <name type="scientific">Herbihabitans rhizosphaerae</name>
    <dbReference type="NCBI Taxonomy" id="1872711"/>
    <lineage>
        <taxon>Bacteria</taxon>
        <taxon>Bacillati</taxon>
        <taxon>Actinomycetota</taxon>
        <taxon>Actinomycetes</taxon>
        <taxon>Pseudonocardiales</taxon>
        <taxon>Pseudonocardiaceae</taxon>
        <taxon>Herbihabitans</taxon>
    </lineage>
</organism>
<dbReference type="InterPro" id="IPR016032">
    <property type="entry name" value="Sig_transdc_resp-reg_C-effctor"/>
</dbReference>
<dbReference type="InterPro" id="IPR000792">
    <property type="entry name" value="Tscrpt_reg_LuxR_C"/>
</dbReference>
<keyword evidence="3" id="KW-0804">Transcription</keyword>
<dbReference type="Gene3D" id="1.25.40.10">
    <property type="entry name" value="Tetratricopeptide repeat domain"/>
    <property type="match status" value="1"/>
</dbReference>
<dbReference type="SUPFAM" id="SSF46894">
    <property type="entry name" value="C-terminal effector domain of the bipartite response regulators"/>
    <property type="match status" value="1"/>
</dbReference>
<dbReference type="PROSITE" id="PS50043">
    <property type="entry name" value="HTH_LUXR_2"/>
    <property type="match status" value="1"/>
</dbReference>
<evidence type="ECO:0000313" key="6">
    <source>
        <dbReference type="Proteomes" id="UP000294257"/>
    </source>
</evidence>
<dbReference type="InterPro" id="IPR011990">
    <property type="entry name" value="TPR-like_helical_dom_sf"/>
</dbReference>
<comment type="caution">
    <text evidence="5">The sequence shown here is derived from an EMBL/GenBank/DDBJ whole genome shotgun (WGS) entry which is preliminary data.</text>
</comment>
<evidence type="ECO:0000256" key="3">
    <source>
        <dbReference type="ARBA" id="ARBA00023163"/>
    </source>
</evidence>
<keyword evidence="1" id="KW-0805">Transcription regulation</keyword>
<name>A0A4Q7L6Y4_9PSEU</name>
<dbReference type="InterPro" id="IPR036388">
    <property type="entry name" value="WH-like_DNA-bd_sf"/>
</dbReference>
<gene>
    <name evidence="5" type="ORF">EV193_101506</name>
</gene>
<dbReference type="SUPFAM" id="SSF48452">
    <property type="entry name" value="TPR-like"/>
    <property type="match status" value="1"/>
</dbReference>
<dbReference type="EMBL" id="SGWQ01000001">
    <property type="protein sequence ID" value="RZS44630.1"/>
    <property type="molecule type" value="Genomic_DNA"/>
</dbReference>
<dbReference type="Pfam" id="PF00196">
    <property type="entry name" value="GerE"/>
    <property type="match status" value="1"/>
</dbReference>
<dbReference type="Gene3D" id="1.10.10.10">
    <property type="entry name" value="Winged helix-like DNA-binding domain superfamily/Winged helix DNA-binding domain"/>
    <property type="match status" value="1"/>
</dbReference>
<evidence type="ECO:0000256" key="1">
    <source>
        <dbReference type="ARBA" id="ARBA00023015"/>
    </source>
</evidence>
<dbReference type="Proteomes" id="UP000294257">
    <property type="component" value="Unassembled WGS sequence"/>
</dbReference>
<accession>A0A4Q7L6Y4</accession>
<dbReference type="GO" id="GO:0006355">
    <property type="term" value="P:regulation of DNA-templated transcription"/>
    <property type="evidence" value="ECO:0007669"/>
    <property type="project" value="InterPro"/>
</dbReference>
<feature type="domain" description="HTH luxR-type" evidence="4">
    <location>
        <begin position="281"/>
        <end position="346"/>
    </location>
</feature>
<evidence type="ECO:0000313" key="5">
    <source>
        <dbReference type="EMBL" id="RZS44630.1"/>
    </source>
</evidence>